<dbReference type="Proteomes" id="UP000015104">
    <property type="component" value="Unassembled WGS sequence"/>
</dbReference>
<reference evidence="2" key="2">
    <citation type="submission" date="2015-06" db="UniProtKB">
        <authorList>
            <consortium name="EnsemblMetazoa"/>
        </authorList>
    </citation>
    <scope>IDENTIFICATION</scope>
</reference>
<feature type="chain" id="PRO_5004591890" evidence="1">
    <location>
        <begin position="19"/>
        <end position="201"/>
    </location>
</feature>
<evidence type="ECO:0000313" key="2">
    <source>
        <dbReference type="EnsemblMetazoa" id="tetur20g00700.1"/>
    </source>
</evidence>
<feature type="signal peptide" evidence="1">
    <location>
        <begin position="1"/>
        <end position="18"/>
    </location>
</feature>
<dbReference type="EnsemblMetazoa" id="tetur20g00700.1">
    <property type="protein sequence ID" value="tetur20g00700.1"/>
    <property type="gene ID" value="tetur20g00700"/>
</dbReference>
<dbReference type="EMBL" id="CAEY01000509">
    <property type="status" value="NOT_ANNOTATED_CDS"/>
    <property type="molecule type" value="Genomic_DNA"/>
</dbReference>
<organism evidence="2 3">
    <name type="scientific">Tetranychus urticae</name>
    <name type="common">Two-spotted spider mite</name>
    <dbReference type="NCBI Taxonomy" id="32264"/>
    <lineage>
        <taxon>Eukaryota</taxon>
        <taxon>Metazoa</taxon>
        <taxon>Ecdysozoa</taxon>
        <taxon>Arthropoda</taxon>
        <taxon>Chelicerata</taxon>
        <taxon>Arachnida</taxon>
        <taxon>Acari</taxon>
        <taxon>Acariformes</taxon>
        <taxon>Trombidiformes</taxon>
        <taxon>Prostigmata</taxon>
        <taxon>Eleutherengona</taxon>
        <taxon>Raphignathae</taxon>
        <taxon>Tetranychoidea</taxon>
        <taxon>Tetranychidae</taxon>
        <taxon>Tetranychus</taxon>
    </lineage>
</organism>
<dbReference type="AlphaFoldDB" id="T1KSS8"/>
<name>T1KSS8_TETUR</name>
<sequence length="201" mass="22089">MKLSIVLIAIFFVSTISAAPVEGIINYITNLVKLWEGVLPAWDPEASLESNVLAYVFGPTGPGWDSNLSTDKNIDKILNSLKLGEPDVSIGQVITSLVGASMLPLPISSFFPKEEMAQQVAQDIFAKFLPGVNEDQPIGYDIEEWIHSFDDLKGLDGKEFIVNFLPKIFSQLNVSDVGPSNTLEEIAVRLAELLFDTLYNN</sequence>
<keyword evidence="3" id="KW-1185">Reference proteome</keyword>
<keyword evidence="1" id="KW-0732">Signal</keyword>
<protein>
    <submittedName>
        <fullName evidence="2">Uncharacterized protein</fullName>
    </submittedName>
</protein>
<dbReference type="HOGENOM" id="CLU_111735_0_0_1"/>
<evidence type="ECO:0000256" key="1">
    <source>
        <dbReference type="SAM" id="SignalP"/>
    </source>
</evidence>
<proteinExistence type="predicted"/>
<accession>T1KSS8</accession>
<evidence type="ECO:0000313" key="3">
    <source>
        <dbReference type="Proteomes" id="UP000015104"/>
    </source>
</evidence>
<reference evidence="3" key="1">
    <citation type="submission" date="2011-08" db="EMBL/GenBank/DDBJ databases">
        <authorList>
            <person name="Rombauts S."/>
        </authorList>
    </citation>
    <scope>NUCLEOTIDE SEQUENCE</scope>
    <source>
        <strain evidence="3">London</strain>
    </source>
</reference>